<dbReference type="EMBL" id="JADINH010000024">
    <property type="protein sequence ID" value="MBO8415029.1"/>
    <property type="molecule type" value="Genomic_DNA"/>
</dbReference>
<feature type="transmembrane region" description="Helical" evidence="12">
    <location>
        <begin position="93"/>
        <end position="112"/>
    </location>
</feature>
<dbReference type="InterPro" id="IPR000568">
    <property type="entry name" value="ATP_synth_F0_asu"/>
</dbReference>
<keyword evidence="10 12" id="KW-0472">Membrane</keyword>
<dbReference type="SUPFAM" id="SSF81336">
    <property type="entry name" value="F1F0 ATP synthase subunit A"/>
    <property type="match status" value="1"/>
</dbReference>
<dbReference type="PROSITE" id="PS00449">
    <property type="entry name" value="ATPASE_A"/>
    <property type="match status" value="1"/>
</dbReference>
<comment type="similarity">
    <text evidence="2 12 13">Belongs to the ATPase A chain family.</text>
</comment>
<dbReference type="Proteomes" id="UP000823631">
    <property type="component" value="Unassembled WGS sequence"/>
</dbReference>
<feature type="transmembrane region" description="Helical" evidence="12">
    <location>
        <begin position="194"/>
        <end position="213"/>
    </location>
</feature>
<feature type="transmembrane region" description="Helical" evidence="12">
    <location>
        <begin position="147"/>
        <end position="166"/>
    </location>
</feature>
<evidence type="ECO:0000256" key="9">
    <source>
        <dbReference type="ARBA" id="ARBA00023065"/>
    </source>
</evidence>
<evidence type="ECO:0000256" key="1">
    <source>
        <dbReference type="ARBA" id="ARBA00004141"/>
    </source>
</evidence>
<evidence type="ECO:0000313" key="14">
    <source>
        <dbReference type="EMBL" id="MBO8415029.1"/>
    </source>
</evidence>
<keyword evidence="7 12" id="KW-0375">Hydrogen ion transport</keyword>
<dbReference type="PANTHER" id="PTHR42823">
    <property type="entry name" value="ATP SYNTHASE SUBUNIT A, CHLOROPLASTIC"/>
    <property type="match status" value="1"/>
</dbReference>
<name>A0A9D9GSN9_9GAMM</name>
<keyword evidence="6 12" id="KW-0812">Transmembrane</keyword>
<evidence type="ECO:0000256" key="12">
    <source>
        <dbReference type="HAMAP-Rule" id="MF_01393"/>
    </source>
</evidence>
<evidence type="ECO:0000256" key="6">
    <source>
        <dbReference type="ARBA" id="ARBA00022692"/>
    </source>
</evidence>
<gene>
    <name evidence="12 14" type="primary">atpB</name>
    <name evidence="14" type="ORF">IAB19_01445</name>
</gene>
<keyword evidence="9 12" id="KW-0406">Ion transport</keyword>
<keyword evidence="8 12" id="KW-1133">Transmembrane helix</keyword>
<dbReference type="InterPro" id="IPR023011">
    <property type="entry name" value="ATP_synth_F0_asu_AS"/>
</dbReference>
<reference evidence="14" key="2">
    <citation type="journal article" date="2021" name="PeerJ">
        <title>Extensive microbial diversity within the chicken gut microbiome revealed by metagenomics and culture.</title>
        <authorList>
            <person name="Gilroy R."/>
            <person name="Ravi A."/>
            <person name="Getino M."/>
            <person name="Pursley I."/>
            <person name="Horton D.L."/>
            <person name="Alikhan N.F."/>
            <person name="Baker D."/>
            <person name="Gharbi K."/>
            <person name="Hall N."/>
            <person name="Watson M."/>
            <person name="Adriaenssens E.M."/>
            <person name="Foster-Nyarko E."/>
            <person name="Jarju S."/>
            <person name="Secka A."/>
            <person name="Antonio M."/>
            <person name="Oren A."/>
            <person name="Chaudhuri R.R."/>
            <person name="La Ragione R."/>
            <person name="Hildebrand F."/>
            <person name="Pallen M.J."/>
        </authorList>
    </citation>
    <scope>NUCLEOTIDE SEQUENCE</scope>
    <source>
        <strain evidence="14">17213</strain>
    </source>
</reference>
<feature type="transmembrane region" description="Helical" evidence="12">
    <location>
        <begin position="286"/>
        <end position="311"/>
    </location>
</feature>
<dbReference type="PANTHER" id="PTHR42823:SF3">
    <property type="entry name" value="ATP SYNTHASE SUBUNIT A, CHLOROPLASTIC"/>
    <property type="match status" value="1"/>
</dbReference>
<keyword evidence="11 12" id="KW-0066">ATP synthesis</keyword>
<protein>
    <recommendedName>
        <fullName evidence="12 13">ATP synthase subunit a</fullName>
    </recommendedName>
    <alternativeName>
        <fullName evidence="12">ATP synthase F0 sector subunit a</fullName>
    </alternativeName>
    <alternativeName>
        <fullName evidence="12">F-ATPase subunit 6</fullName>
    </alternativeName>
</protein>
<comment type="caution">
    <text evidence="14">The sequence shown here is derived from an EMBL/GenBank/DDBJ whole genome shotgun (WGS) entry which is preliminary data.</text>
</comment>
<comment type="function">
    <text evidence="12 13">Key component of the proton channel; it plays a direct role in the translocation of protons across the membrane.</text>
</comment>
<dbReference type="GO" id="GO:0046933">
    <property type="term" value="F:proton-transporting ATP synthase activity, rotational mechanism"/>
    <property type="evidence" value="ECO:0007669"/>
    <property type="project" value="UniProtKB-UniRule"/>
</dbReference>
<dbReference type="NCBIfam" id="TIGR01131">
    <property type="entry name" value="ATP_synt_6_or_A"/>
    <property type="match status" value="1"/>
</dbReference>
<feature type="transmembrane region" description="Helical" evidence="12">
    <location>
        <begin position="258"/>
        <end position="280"/>
    </location>
</feature>
<dbReference type="FunFam" id="1.20.120.220:FF:000002">
    <property type="entry name" value="ATP synthase subunit a"/>
    <property type="match status" value="1"/>
</dbReference>
<evidence type="ECO:0000256" key="7">
    <source>
        <dbReference type="ARBA" id="ARBA00022781"/>
    </source>
</evidence>
<dbReference type="AlphaFoldDB" id="A0A9D9GSN9"/>
<dbReference type="NCBIfam" id="NF004477">
    <property type="entry name" value="PRK05815.1-1"/>
    <property type="match status" value="1"/>
</dbReference>
<proteinExistence type="inferred from homology"/>
<sequence>MSEHNSQEYIGHHLHFLQVDLRDGSIVAAAKPADGAAYDSCLSSGASQEQCLAQVGYEQCHFSDLGTGQCVAVLSEKGQSESLINPYTLNVDSLGLTVLLGIVFLLLFRYAAKQTTSGVPTKLQCFIEMIFEFVQDTVSSIFKRKSALIAPLSLTVFMWVFLMNLMDLLPIDLLPELATMMGVPYFRVVPSADVNITLSMATGVFLLIFAFSFKNIGVMGFVKSLTLHPFNHWAFIPVNLILEGVSLLSKPVSLGLRLFGNMYAGEMIFILIALLPLWWIQWVLNVPWALFHILIVTLQAFIFMVLTIVYLSMASEED</sequence>
<keyword evidence="3 12" id="KW-0813">Transport</keyword>
<evidence type="ECO:0000256" key="13">
    <source>
        <dbReference type="RuleBase" id="RU000483"/>
    </source>
</evidence>
<evidence type="ECO:0000256" key="4">
    <source>
        <dbReference type="ARBA" id="ARBA00022475"/>
    </source>
</evidence>
<evidence type="ECO:0000256" key="11">
    <source>
        <dbReference type="ARBA" id="ARBA00023310"/>
    </source>
</evidence>
<evidence type="ECO:0000256" key="8">
    <source>
        <dbReference type="ARBA" id="ARBA00022989"/>
    </source>
</evidence>
<dbReference type="CDD" id="cd00310">
    <property type="entry name" value="ATP-synt_Fo_a_6"/>
    <property type="match status" value="1"/>
</dbReference>
<dbReference type="GO" id="GO:0042777">
    <property type="term" value="P:proton motive force-driven plasma membrane ATP synthesis"/>
    <property type="evidence" value="ECO:0007669"/>
    <property type="project" value="TreeGrafter"/>
</dbReference>
<dbReference type="InterPro" id="IPR045082">
    <property type="entry name" value="ATP_syn_F0_a_bact/chloroplast"/>
</dbReference>
<reference evidence="14" key="1">
    <citation type="submission" date="2020-10" db="EMBL/GenBank/DDBJ databases">
        <authorList>
            <person name="Gilroy R."/>
        </authorList>
    </citation>
    <scope>NUCLEOTIDE SEQUENCE</scope>
    <source>
        <strain evidence="14">17213</strain>
    </source>
</reference>
<evidence type="ECO:0000256" key="5">
    <source>
        <dbReference type="ARBA" id="ARBA00022547"/>
    </source>
</evidence>
<evidence type="ECO:0000313" key="15">
    <source>
        <dbReference type="Proteomes" id="UP000823631"/>
    </source>
</evidence>
<keyword evidence="5 12" id="KW-0138">CF(0)</keyword>
<evidence type="ECO:0000256" key="3">
    <source>
        <dbReference type="ARBA" id="ARBA00022448"/>
    </source>
</evidence>
<evidence type="ECO:0000256" key="10">
    <source>
        <dbReference type="ARBA" id="ARBA00023136"/>
    </source>
</evidence>
<dbReference type="GO" id="GO:0045259">
    <property type="term" value="C:proton-transporting ATP synthase complex"/>
    <property type="evidence" value="ECO:0007669"/>
    <property type="project" value="UniProtKB-KW"/>
</dbReference>
<dbReference type="GO" id="GO:0005886">
    <property type="term" value="C:plasma membrane"/>
    <property type="evidence" value="ECO:0007669"/>
    <property type="project" value="UniProtKB-SubCell"/>
</dbReference>
<dbReference type="PRINTS" id="PR00123">
    <property type="entry name" value="ATPASEA"/>
</dbReference>
<dbReference type="HAMAP" id="MF_01393">
    <property type="entry name" value="ATP_synth_a_bact"/>
    <property type="match status" value="1"/>
</dbReference>
<keyword evidence="4 12" id="KW-1003">Cell membrane</keyword>
<organism evidence="14 15">
    <name type="scientific">Candidatus Avisuccinivibrio stercorigallinarum</name>
    <dbReference type="NCBI Taxonomy" id="2840704"/>
    <lineage>
        <taxon>Bacteria</taxon>
        <taxon>Pseudomonadati</taxon>
        <taxon>Pseudomonadota</taxon>
        <taxon>Gammaproteobacteria</taxon>
        <taxon>Aeromonadales</taxon>
        <taxon>Succinivibrionaceae</taxon>
        <taxon>Succinivibrionaceae incertae sedis</taxon>
        <taxon>Candidatus Avisuccinivibrio</taxon>
    </lineage>
</organism>
<dbReference type="Gene3D" id="1.20.120.220">
    <property type="entry name" value="ATP synthase, F0 complex, subunit A"/>
    <property type="match status" value="1"/>
</dbReference>
<dbReference type="Pfam" id="PF00119">
    <property type="entry name" value="ATP-synt_A"/>
    <property type="match status" value="1"/>
</dbReference>
<evidence type="ECO:0000256" key="2">
    <source>
        <dbReference type="ARBA" id="ARBA00006810"/>
    </source>
</evidence>
<dbReference type="InterPro" id="IPR035908">
    <property type="entry name" value="F0_ATP_A_sf"/>
</dbReference>
<accession>A0A9D9GSN9</accession>
<comment type="subcellular location">
    <subcellularLocation>
        <location evidence="12 13">Cell membrane</location>
        <topology evidence="12 13">Multi-pass membrane protein</topology>
    </subcellularLocation>
    <subcellularLocation>
        <location evidence="1">Membrane</location>
        <topology evidence="1">Multi-pass membrane protein</topology>
    </subcellularLocation>
</comment>